<gene>
    <name evidence="2" type="ORF">RF55_12219</name>
</gene>
<dbReference type="PROSITE" id="PS50994">
    <property type="entry name" value="INTEGRASE"/>
    <property type="match status" value="1"/>
</dbReference>
<protein>
    <recommendedName>
        <fullName evidence="1">Integrase catalytic domain-containing protein</fullName>
    </recommendedName>
</protein>
<proteinExistence type="predicted"/>
<dbReference type="InterPro" id="IPR036397">
    <property type="entry name" value="RNaseH_sf"/>
</dbReference>
<dbReference type="Proteomes" id="UP000036403">
    <property type="component" value="Unassembled WGS sequence"/>
</dbReference>
<dbReference type="EMBL" id="LBMM01009188">
    <property type="protein sequence ID" value="KMQ88320.1"/>
    <property type="molecule type" value="Genomic_DNA"/>
</dbReference>
<dbReference type="PANTHER" id="PTHR47331:SF6">
    <property type="entry name" value="DOUBLECORTIN DOMAIN-CONTAINING PROTEIN"/>
    <property type="match status" value="1"/>
</dbReference>
<dbReference type="InterPro" id="IPR040676">
    <property type="entry name" value="DUF5641"/>
</dbReference>
<name>A0A0J7N6J8_LASNI</name>
<dbReference type="Gene3D" id="3.30.420.10">
    <property type="entry name" value="Ribonuclease H-like superfamily/Ribonuclease H"/>
    <property type="match status" value="1"/>
</dbReference>
<dbReference type="InterPro" id="IPR001584">
    <property type="entry name" value="Integrase_cat-core"/>
</dbReference>
<dbReference type="Pfam" id="PF18701">
    <property type="entry name" value="DUF5641"/>
    <property type="match status" value="1"/>
</dbReference>
<evidence type="ECO:0000259" key="1">
    <source>
        <dbReference type="PROSITE" id="PS50994"/>
    </source>
</evidence>
<evidence type="ECO:0000313" key="2">
    <source>
        <dbReference type="EMBL" id="KMQ88320.1"/>
    </source>
</evidence>
<dbReference type="PANTHER" id="PTHR47331">
    <property type="entry name" value="PHD-TYPE DOMAIN-CONTAINING PROTEIN"/>
    <property type="match status" value="1"/>
</dbReference>
<accession>A0A0J7N6J8</accession>
<feature type="domain" description="Integrase catalytic" evidence="1">
    <location>
        <begin position="1"/>
        <end position="151"/>
    </location>
</feature>
<sequence>MHLEVVSDLTTEAFIASMKRFFARRGKTQLIQSDNGTNFVGANNHLRELFHFLAEKENQQTIARYAINEGIQWSFIPPKSPHFGGIWEASVKSFKHHMRRTIGDTLFTFEEFNTFIIEVEAILNSRPLTPMSTDPNDTLVLTPAHFLINTSLRSIPEYRFKNTKSNRLSTWQHIQKIKQHFWNRWNKEYLNELQQRTKWLPSKPHGIGVGDFVILKEDNTPPLHWITGRVIVTHPGDDGVVRVVTVKTVSGTYKRCIKKVSPLPIE</sequence>
<dbReference type="PaxDb" id="67767-A0A0J7N6J8"/>
<dbReference type="OrthoDB" id="6432478at2759"/>
<dbReference type="InterPro" id="IPR012337">
    <property type="entry name" value="RNaseH-like_sf"/>
</dbReference>
<evidence type="ECO:0000313" key="3">
    <source>
        <dbReference type="Proteomes" id="UP000036403"/>
    </source>
</evidence>
<dbReference type="STRING" id="67767.A0A0J7N6J8"/>
<dbReference type="GO" id="GO:0003676">
    <property type="term" value="F:nucleic acid binding"/>
    <property type="evidence" value="ECO:0007669"/>
    <property type="project" value="InterPro"/>
</dbReference>
<keyword evidence="3" id="KW-1185">Reference proteome</keyword>
<dbReference type="AlphaFoldDB" id="A0A0J7N6J8"/>
<organism evidence="2 3">
    <name type="scientific">Lasius niger</name>
    <name type="common">Black garden ant</name>
    <dbReference type="NCBI Taxonomy" id="67767"/>
    <lineage>
        <taxon>Eukaryota</taxon>
        <taxon>Metazoa</taxon>
        <taxon>Ecdysozoa</taxon>
        <taxon>Arthropoda</taxon>
        <taxon>Hexapoda</taxon>
        <taxon>Insecta</taxon>
        <taxon>Pterygota</taxon>
        <taxon>Neoptera</taxon>
        <taxon>Endopterygota</taxon>
        <taxon>Hymenoptera</taxon>
        <taxon>Apocrita</taxon>
        <taxon>Aculeata</taxon>
        <taxon>Formicoidea</taxon>
        <taxon>Formicidae</taxon>
        <taxon>Formicinae</taxon>
        <taxon>Lasius</taxon>
        <taxon>Lasius</taxon>
    </lineage>
</organism>
<dbReference type="GO" id="GO:0015074">
    <property type="term" value="P:DNA integration"/>
    <property type="evidence" value="ECO:0007669"/>
    <property type="project" value="InterPro"/>
</dbReference>
<reference evidence="2 3" key="1">
    <citation type="submission" date="2015-04" db="EMBL/GenBank/DDBJ databases">
        <title>Lasius niger genome sequencing.</title>
        <authorList>
            <person name="Konorov E.A."/>
            <person name="Nikitin M.A."/>
            <person name="Kirill M.V."/>
            <person name="Chang P."/>
        </authorList>
    </citation>
    <scope>NUCLEOTIDE SEQUENCE [LARGE SCALE GENOMIC DNA]</scope>
    <source>
        <tissue evidence="2">Whole</tissue>
    </source>
</reference>
<comment type="caution">
    <text evidence="2">The sequence shown here is derived from an EMBL/GenBank/DDBJ whole genome shotgun (WGS) entry which is preliminary data.</text>
</comment>
<dbReference type="SUPFAM" id="SSF53098">
    <property type="entry name" value="Ribonuclease H-like"/>
    <property type="match status" value="1"/>
</dbReference>